<name>A0A1Y5I2L7_OSTTA</name>
<organism evidence="2">
    <name type="scientific">Ostreococcus tauri</name>
    <name type="common">Marine green alga</name>
    <dbReference type="NCBI Taxonomy" id="70448"/>
    <lineage>
        <taxon>Eukaryota</taxon>
        <taxon>Viridiplantae</taxon>
        <taxon>Chlorophyta</taxon>
        <taxon>Mamiellophyceae</taxon>
        <taxon>Mamiellales</taxon>
        <taxon>Bathycoccaceae</taxon>
        <taxon>Ostreococcus</taxon>
    </lineage>
</organism>
<evidence type="ECO:0000313" key="3">
    <source>
        <dbReference type="EMBL" id="OUS43177.1"/>
    </source>
</evidence>
<feature type="region of interest" description="Disordered" evidence="1">
    <location>
        <begin position="1"/>
        <end position="24"/>
    </location>
</feature>
<evidence type="ECO:0000256" key="1">
    <source>
        <dbReference type="SAM" id="MobiDB-lite"/>
    </source>
</evidence>
<dbReference type="EMBL" id="KZ155835">
    <property type="protein sequence ID" value="OUS42977.1"/>
    <property type="molecule type" value="Genomic_DNA"/>
</dbReference>
<dbReference type="Proteomes" id="UP000195557">
    <property type="component" value="Unassembled WGS sequence"/>
</dbReference>
<proteinExistence type="predicted"/>
<protein>
    <submittedName>
        <fullName evidence="2">Uncharacterized protein</fullName>
    </submittedName>
</protein>
<feature type="compositionally biased region" description="Basic and acidic residues" evidence="1">
    <location>
        <begin position="7"/>
        <end position="21"/>
    </location>
</feature>
<reference evidence="2" key="1">
    <citation type="submission" date="2017-04" db="EMBL/GenBank/DDBJ databases">
        <title>Population genomics of picophytoplankton unveils novel chromosome hypervariability.</title>
        <authorList>
            <consortium name="DOE Joint Genome Institute"/>
            <person name="Blanc-Mathieu R."/>
            <person name="Krasovec M."/>
            <person name="Hebrard M."/>
            <person name="Yau S."/>
            <person name="Desgranges E."/>
            <person name="Martin J."/>
            <person name="Schackwitz W."/>
            <person name="Kuo A."/>
            <person name="Salin G."/>
            <person name="Donnadieu C."/>
            <person name="Desdevises Y."/>
            <person name="Sanchez-Ferandin S."/>
            <person name="Moreau H."/>
            <person name="Rivals E."/>
            <person name="Grigoriev I.V."/>
            <person name="Grimsley N."/>
            <person name="Eyre-Walker A."/>
            <person name="Piganeau G."/>
        </authorList>
    </citation>
    <scope>NUCLEOTIDE SEQUENCE [LARGE SCALE GENOMIC DNA]</scope>
    <source>
        <strain evidence="2">RCC 1115</strain>
    </source>
</reference>
<gene>
    <name evidence="2" type="ORF">BE221DRAFT_207974</name>
    <name evidence="3" type="ORF">BE221DRAFT_208647</name>
</gene>
<accession>A0A1Y5I2L7</accession>
<sequence length="100" mass="11767">MLRRPPTRLELKGEDKDEVRTSPHRSIVHRARGVERATDGCEFDRFARAQFERLRRERVNARELGTIGARDSVDGDAVRRAERERERERRIGIAEAREEE</sequence>
<dbReference type="EMBL" id="KZ155834">
    <property type="protein sequence ID" value="OUS43177.1"/>
    <property type="molecule type" value="Genomic_DNA"/>
</dbReference>
<dbReference type="AlphaFoldDB" id="A0A1Y5I2L7"/>
<feature type="region of interest" description="Disordered" evidence="1">
    <location>
        <begin position="74"/>
        <end position="100"/>
    </location>
</feature>
<evidence type="ECO:0000313" key="2">
    <source>
        <dbReference type="EMBL" id="OUS42977.1"/>
    </source>
</evidence>